<feature type="region of interest" description="Disordered" evidence="1">
    <location>
        <begin position="1"/>
        <end position="79"/>
    </location>
</feature>
<gene>
    <name evidence="2" type="ORF">FB45DRAFT_862878</name>
</gene>
<feature type="region of interest" description="Disordered" evidence="1">
    <location>
        <begin position="190"/>
        <end position="209"/>
    </location>
</feature>
<dbReference type="EMBL" id="JARKIF010000004">
    <property type="protein sequence ID" value="KAJ7641785.1"/>
    <property type="molecule type" value="Genomic_DNA"/>
</dbReference>
<evidence type="ECO:0000313" key="3">
    <source>
        <dbReference type="Proteomes" id="UP001221142"/>
    </source>
</evidence>
<name>A0AAD7C882_9AGAR</name>
<comment type="caution">
    <text evidence="2">The sequence shown here is derived from an EMBL/GenBank/DDBJ whole genome shotgun (WGS) entry which is preliminary data.</text>
</comment>
<evidence type="ECO:0000256" key="1">
    <source>
        <dbReference type="SAM" id="MobiDB-lite"/>
    </source>
</evidence>
<organism evidence="2 3">
    <name type="scientific">Roridomyces roridus</name>
    <dbReference type="NCBI Taxonomy" id="1738132"/>
    <lineage>
        <taxon>Eukaryota</taxon>
        <taxon>Fungi</taxon>
        <taxon>Dikarya</taxon>
        <taxon>Basidiomycota</taxon>
        <taxon>Agaricomycotina</taxon>
        <taxon>Agaricomycetes</taxon>
        <taxon>Agaricomycetidae</taxon>
        <taxon>Agaricales</taxon>
        <taxon>Marasmiineae</taxon>
        <taxon>Mycenaceae</taxon>
        <taxon>Roridomyces</taxon>
    </lineage>
</organism>
<reference evidence="2" key="1">
    <citation type="submission" date="2023-03" db="EMBL/GenBank/DDBJ databases">
        <title>Massive genome expansion in bonnet fungi (Mycena s.s.) driven by repeated elements and novel gene families across ecological guilds.</title>
        <authorList>
            <consortium name="Lawrence Berkeley National Laboratory"/>
            <person name="Harder C.B."/>
            <person name="Miyauchi S."/>
            <person name="Viragh M."/>
            <person name="Kuo A."/>
            <person name="Thoen E."/>
            <person name="Andreopoulos B."/>
            <person name="Lu D."/>
            <person name="Skrede I."/>
            <person name="Drula E."/>
            <person name="Henrissat B."/>
            <person name="Morin E."/>
            <person name="Kohler A."/>
            <person name="Barry K."/>
            <person name="LaButti K."/>
            <person name="Morin E."/>
            <person name="Salamov A."/>
            <person name="Lipzen A."/>
            <person name="Mereny Z."/>
            <person name="Hegedus B."/>
            <person name="Baldrian P."/>
            <person name="Stursova M."/>
            <person name="Weitz H."/>
            <person name="Taylor A."/>
            <person name="Grigoriev I.V."/>
            <person name="Nagy L.G."/>
            <person name="Martin F."/>
            <person name="Kauserud H."/>
        </authorList>
    </citation>
    <scope>NUCLEOTIDE SEQUENCE</scope>
    <source>
        <strain evidence="2">9284</strain>
    </source>
</reference>
<proteinExistence type="predicted"/>
<feature type="region of interest" description="Disordered" evidence="1">
    <location>
        <begin position="246"/>
        <end position="373"/>
    </location>
</feature>
<evidence type="ECO:0000313" key="2">
    <source>
        <dbReference type="EMBL" id="KAJ7641785.1"/>
    </source>
</evidence>
<dbReference type="AlphaFoldDB" id="A0AAD7C882"/>
<sequence length="373" mass="37442">MTTLIPQIPSAALPRTPVEEWADGLHGTLDSHHTKTPVDNPGPKVPGGWTDDQEPLPANPPNLREMLPTQDDVKRALESAKSYLPQGVASYLPSGSSDSTAVDVGHGASVPYTESGAEPYAQGVELGPASTTYTKSGAEPYGAGAGSDLGNSGIAGGSAAAATLVAGLTTAAEAAKQYIPESVAAYLPGSTSTSTAPSNDVSLHPASTTYTPAGPAPYGSAAGASSDLGSAAAVTDRAASNDVSLHPASTNYTQAGPAPYGSTASSDLGSAAAATDRTDSNTATLGHTPHPDATPGILPSHPGAAVSSAHPPHAFTHPVHPPTPTQFTESPAPMTRGESVGGESGYVAETEPEMEIRRLQFQSSGRQRANGGP</sequence>
<keyword evidence="3" id="KW-1185">Reference proteome</keyword>
<dbReference type="Proteomes" id="UP001221142">
    <property type="component" value="Unassembled WGS sequence"/>
</dbReference>
<accession>A0AAD7C882</accession>
<protein>
    <submittedName>
        <fullName evidence="2">Uncharacterized protein</fullName>
    </submittedName>
</protein>